<name>A0A7C9BVR6_9BACT</name>
<evidence type="ECO:0000313" key="2">
    <source>
        <dbReference type="EMBL" id="MPR37019.1"/>
    </source>
</evidence>
<proteinExistence type="predicted"/>
<feature type="domain" description="RES" evidence="1">
    <location>
        <begin position="14"/>
        <end position="138"/>
    </location>
</feature>
<protein>
    <submittedName>
        <fullName evidence="2">RES domain-containing protein</fullName>
    </submittedName>
</protein>
<keyword evidence="3" id="KW-1185">Reference proteome</keyword>
<reference evidence="2 3" key="1">
    <citation type="submission" date="2019-10" db="EMBL/GenBank/DDBJ databases">
        <title>Draft Genome Sequence of Cytophagaceae sp. SJW1-29.</title>
        <authorList>
            <person name="Choi A."/>
        </authorList>
    </citation>
    <scope>NUCLEOTIDE SEQUENCE [LARGE SCALE GENOMIC DNA]</scope>
    <source>
        <strain evidence="2 3">SJW1-29</strain>
    </source>
</reference>
<dbReference type="AlphaFoldDB" id="A0A7C9BVR6"/>
<evidence type="ECO:0000259" key="1">
    <source>
        <dbReference type="SMART" id="SM00953"/>
    </source>
</evidence>
<dbReference type="Pfam" id="PF08808">
    <property type="entry name" value="RES"/>
    <property type="match status" value="1"/>
</dbReference>
<comment type="caution">
    <text evidence="2">The sequence shown here is derived from an EMBL/GenBank/DDBJ whole genome shotgun (WGS) entry which is preliminary data.</text>
</comment>
<dbReference type="Proteomes" id="UP000479293">
    <property type="component" value="Unassembled WGS sequence"/>
</dbReference>
<evidence type="ECO:0000313" key="3">
    <source>
        <dbReference type="Proteomes" id="UP000479293"/>
    </source>
</evidence>
<sequence>MLVYRITGKKYAHDLSGTGAALFGGRWNRKGTPVLYTGGTREIALLETVVHTPPLLVPALDLLILEIPDDSITAFTEKQLPKNWQDYPAPAVLAELGEKWIQGGKTIALKVPSSIVPAAHNYILNCRHPDYARVKLIERTHFRFDGRLVK</sequence>
<accession>A0A7C9BVR6</accession>
<organism evidence="2 3">
    <name type="scientific">Salmonirosea aquatica</name>
    <dbReference type="NCBI Taxonomy" id="2654236"/>
    <lineage>
        <taxon>Bacteria</taxon>
        <taxon>Pseudomonadati</taxon>
        <taxon>Bacteroidota</taxon>
        <taxon>Cytophagia</taxon>
        <taxon>Cytophagales</taxon>
        <taxon>Spirosomataceae</taxon>
        <taxon>Salmonirosea</taxon>
    </lineage>
</organism>
<gene>
    <name evidence="2" type="ORF">GBK04_27710</name>
</gene>
<dbReference type="InterPro" id="IPR014914">
    <property type="entry name" value="RES_dom"/>
</dbReference>
<dbReference type="EMBL" id="WHLY01000002">
    <property type="protein sequence ID" value="MPR37019.1"/>
    <property type="molecule type" value="Genomic_DNA"/>
</dbReference>
<dbReference type="SMART" id="SM00953">
    <property type="entry name" value="RES"/>
    <property type="match status" value="1"/>
</dbReference>
<dbReference type="RefSeq" id="WP_152765446.1">
    <property type="nucleotide sequence ID" value="NZ_WHLY01000002.1"/>
</dbReference>